<evidence type="ECO:0000313" key="1">
    <source>
        <dbReference type="Proteomes" id="UP000887565"/>
    </source>
</evidence>
<sequence length="91" mass="10096">MTLIPQSHWSELSSKNLSIYPIPQPECPMEQRESSIQVSVEKMAKPLSKAFLSNVSTYSRLLVAQACRRFSSVNDNELKSKLSVEINGPGG</sequence>
<proteinExistence type="predicted"/>
<keyword evidence="1" id="KW-1185">Reference proteome</keyword>
<name>A0A915L934_ROMCU</name>
<protein>
    <submittedName>
        <fullName evidence="2">Uncharacterized protein</fullName>
    </submittedName>
</protein>
<accession>A0A915L934</accession>
<reference evidence="2" key="1">
    <citation type="submission" date="2022-11" db="UniProtKB">
        <authorList>
            <consortium name="WormBaseParasite"/>
        </authorList>
    </citation>
    <scope>IDENTIFICATION</scope>
</reference>
<dbReference type="AlphaFoldDB" id="A0A915L934"/>
<dbReference type="Proteomes" id="UP000887565">
    <property type="component" value="Unplaced"/>
</dbReference>
<organism evidence="1 2">
    <name type="scientific">Romanomermis culicivorax</name>
    <name type="common">Nematode worm</name>
    <dbReference type="NCBI Taxonomy" id="13658"/>
    <lineage>
        <taxon>Eukaryota</taxon>
        <taxon>Metazoa</taxon>
        <taxon>Ecdysozoa</taxon>
        <taxon>Nematoda</taxon>
        <taxon>Enoplea</taxon>
        <taxon>Dorylaimia</taxon>
        <taxon>Mermithida</taxon>
        <taxon>Mermithoidea</taxon>
        <taxon>Mermithidae</taxon>
        <taxon>Romanomermis</taxon>
    </lineage>
</organism>
<evidence type="ECO:0000313" key="2">
    <source>
        <dbReference type="WBParaSite" id="nRc.2.0.1.t47342-RA"/>
    </source>
</evidence>
<dbReference type="WBParaSite" id="nRc.2.0.1.t47342-RA">
    <property type="protein sequence ID" value="nRc.2.0.1.t47342-RA"/>
    <property type="gene ID" value="nRc.2.0.1.g47342"/>
</dbReference>